<proteinExistence type="predicted"/>
<evidence type="ECO:0000313" key="1">
    <source>
        <dbReference type="EMBL" id="ERJ91589.1"/>
    </source>
</evidence>
<sequence>MLSVQKIYTLDSANHTVTTNVPKKDFRRRFLHKKQNIPPNIKKVNTNGGYFNTTFLQTGSKNSVRIMQNKEVRAEVFTSSFRSNPLATGFIFPPPVHVTNIRRIISEESFIWIEFPLAKTFSLKLLIDGSEYNLTFKQATVWSVWVVTV</sequence>
<accession>A0ABN0NW74</accession>
<protein>
    <submittedName>
        <fullName evidence="1">Uncharacterized protein</fullName>
    </submittedName>
</protein>
<reference evidence="1 2" key="1">
    <citation type="submission" date="2013-08" db="EMBL/GenBank/DDBJ databases">
        <authorList>
            <person name="Weinstock G."/>
            <person name="Sodergren E."/>
            <person name="Wylie T."/>
            <person name="Fulton L."/>
            <person name="Fulton R."/>
            <person name="Fronick C."/>
            <person name="O'Laughlin M."/>
            <person name="Godfrey J."/>
            <person name="Miner T."/>
            <person name="Herter B."/>
            <person name="Appelbaum E."/>
            <person name="Cordes M."/>
            <person name="Lek S."/>
            <person name="Wollam A."/>
            <person name="Pepin K.H."/>
            <person name="Palsikar V.B."/>
            <person name="Mitreva M."/>
            <person name="Wilson R.K."/>
        </authorList>
    </citation>
    <scope>NUCLEOTIDE SEQUENCE [LARGE SCALE GENOMIC DNA]</scope>
    <source>
        <strain evidence="1 2">ATCC 700332</strain>
    </source>
</reference>
<gene>
    <name evidence="1" type="ORF">HMPREF9193_02042</name>
</gene>
<name>A0ABN0NW74_TRELE</name>
<organism evidence="1 2">
    <name type="scientific">Treponema lecithinolyticum ATCC 700332</name>
    <dbReference type="NCBI Taxonomy" id="1321815"/>
    <lineage>
        <taxon>Bacteria</taxon>
        <taxon>Pseudomonadati</taxon>
        <taxon>Spirochaetota</taxon>
        <taxon>Spirochaetia</taxon>
        <taxon>Spirochaetales</taxon>
        <taxon>Treponemataceae</taxon>
        <taxon>Treponema</taxon>
    </lineage>
</organism>
<keyword evidence="2" id="KW-1185">Reference proteome</keyword>
<comment type="caution">
    <text evidence="1">The sequence shown here is derived from an EMBL/GenBank/DDBJ whole genome shotgun (WGS) entry which is preliminary data.</text>
</comment>
<evidence type="ECO:0000313" key="2">
    <source>
        <dbReference type="Proteomes" id="UP000016649"/>
    </source>
</evidence>
<dbReference type="EMBL" id="AWVH01000044">
    <property type="protein sequence ID" value="ERJ91589.1"/>
    <property type="molecule type" value="Genomic_DNA"/>
</dbReference>
<dbReference type="Proteomes" id="UP000016649">
    <property type="component" value="Unassembled WGS sequence"/>
</dbReference>